<reference evidence="1 2" key="1">
    <citation type="journal article" date="2023" name="Science">
        <title>Complex scaffold remodeling in plant triterpene biosynthesis.</title>
        <authorList>
            <person name="De La Pena R."/>
            <person name="Hodgson H."/>
            <person name="Liu J.C."/>
            <person name="Stephenson M.J."/>
            <person name="Martin A.C."/>
            <person name="Owen C."/>
            <person name="Harkess A."/>
            <person name="Leebens-Mack J."/>
            <person name="Jimenez L.E."/>
            <person name="Osbourn A."/>
            <person name="Sattely E.S."/>
        </authorList>
    </citation>
    <scope>NUCLEOTIDE SEQUENCE [LARGE SCALE GENOMIC DNA]</scope>
    <source>
        <strain evidence="2">cv. JPN11</strain>
        <tissue evidence="1">Leaf</tissue>
    </source>
</reference>
<accession>A0ACC1Y7L5</accession>
<proteinExistence type="predicted"/>
<name>A0ACC1Y7L5_MELAZ</name>
<comment type="caution">
    <text evidence="1">The sequence shown here is derived from an EMBL/GenBank/DDBJ whole genome shotgun (WGS) entry which is preliminary data.</text>
</comment>
<sequence>MHGLLRDVRLTPYTALASKILLQALILSSMNSLLPSLKPCSQQQYHQLPYGVTFATENAMVLSKRFLRKHDIQVPSDIQGSLTFKFHLKTSQLVSFGCYLLLVCNSDRLQCQQILRRTLQALVLERQIHRTSWRTLYAAYSRQRHRHVFRNQKSWRFQYHSPWNATPLSELGDSVSYSQVLYTDYYNAFMDLLRDKSNNPKVLFREDGFHLSEEANKYLVEKVISENNFIQPEIRLPNVNHNVM</sequence>
<evidence type="ECO:0000313" key="2">
    <source>
        <dbReference type="Proteomes" id="UP001164539"/>
    </source>
</evidence>
<organism evidence="1 2">
    <name type="scientific">Melia azedarach</name>
    <name type="common">Chinaberry tree</name>
    <dbReference type="NCBI Taxonomy" id="155640"/>
    <lineage>
        <taxon>Eukaryota</taxon>
        <taxon>Viridiplantae</taxon>
        <taxon>Streptophyta</taxon>
        <taxon>Embryophyta</taxon>
        <taxon>Tracheophyta</taxon>
        <taxon>Spermatophyta</taxon>
        <taxon>Magnoliopsida</taxon>
        <taxon>eudicotyledons</taxon>
        <taxon>Gunneridae</taxon>
        <taxon>Pentapetalae</taxon>
        <taxon>rosids</taxon>
        <taxon>malvids</taxon>
        <taxon>Sapindales</taxon>
        <taxon>Meliaceae</taxon>
        <taxon>Melia</taxon>
    </lineage>
</organism>
<dbReference type="EMBL" id="CM051397">
    <property type="protein sequence ID" value="KAJ4719752.1"/>
    <property type="molecule type" value="Genomic_DNA"/>
</dbReference>
<protein>
    <submittedName>
        <fullName evidence="1">Uncharacterized protein</fullName>
    </submittedName>
</protein>
<keyword evidence="2" id="KW-1185">Reference proteome</keyword>
<gene>
    <name evidence="1" type="ORF">OWV82_007683</name>
</gene>
<dbReference type="Proteomes" id="UP001164539">
    <property type="component" value="Chromosome 4"/>
</dbReference>
<evidence type="ECO:0000313" key="1">
    <source>
        <dbReference type="EMBL" id="KAJ4719752.1"/>
    </source>
</evidence>